<name>D3VLH5_XENNA</name>
<dbReference type="HOGENOM" id="CLU_3298832_0_0_6"/>
<proteinExistence type="predicted"/>
<dbReference type="Proteomes" id="UP000008075">
    <property type="component" value="Chromosome"/>
</dbReference>
<evidence type="ECO:0000313" key="1">
    <source>
        <dbReference type="EMBL" id="CBJ91301.1"/>
    </source>
</evidence>
<sequence>MVKKNVLKNEDLLLYCIKNQFILYKNTDLSLSTATRSYIQ</sequence>
<evidence type="ECO:0000313" key="2">
    <source>
        <dbReference type="Proteomes" id="UP000008075"/>
    </source>
</evidence>
<accession>D3VLH5</accession>
<reference evidence="1 2" key="1">
    <citation type="journal article" date="2011" name="PLoS ONE">
        <title>The entomopathogenic bacterial endosymbionts xenorhabdus and photorhabdus: convergent lifestyles from divergent genomes.</title>
        <authorList>
            <person name="Chaston J.M."/>
            <person name="Suen G."/>
            <person name="Tucker S.L."/>
            <person name="Andersen A.W."/>
            <person name="Bhasin A."/>
            <person name="Bode E."/>
            <person name="Bode H.B."/>
            <person name="Brachmann A.O."/>
            <person name="Cowles C.E."/>
            <person name="Cowles K.N."/>
            <person name="Darby C."/>
            <person name="de Leon L."/>
            <person name="Drace K."/>
            <person name="Du Z."/>
            <person name="Givaudan A."/>
            <person name="Herbert Tran E.E."/>
            <person name="Jewell K.A."/>
            <person name="Knack J.J."/>
            <person name="Krasomil-Osterfeld K.C."/>
            <person name="Kukor R."/>
            <person name="Lanois A."/>
            <person name="Latreille P."/>
            <person name="Leimgruber N.K."/>
            <person name="Lipke C.M."/>
            <person name="Liu R."/>
            <person name="Lu X."/>
            <person name="Martens E.C."/>
            <person name="Marri P.R."/>
            <person name="Medigue C."/>
            <person name="Menard M.L."/>
            <person name="Miller N.M."/>
            <person name="Morales-Soto N."/>
            <person name="Norton S."/>
            <person name="Ogier J.C."/>
            <person name="Orchard S.S."/>
            <person name="Park D."/>
            <person name="Park Y."/>
            <person name="Qurollo B.A."/>
            <person name="Sugar D.R."/>
            <person name="Richards G.R."/>
            <person name="Rouy Z."/>
            <person name="Slominski B."/>
            <person name="Slominski K."/>
            <person name="Snyder H."/>
            <person name="Tjaden B.C."/>
            <person name="van der Hoeven R."/>
            <person name="Welch R.D."/>
            <person name="Wheeler C."/>
            <person name="Xiang B."/>
            <person name="Barbazuk B."/>
            <person name="Gaudriault S."/>
            <person name="Goodner B."/>
            <person name="Slater S.C."/>
            <person name="Forst S."/>
            <person name="Goldman B.S."/>
            <person name="Goodrich-Blair H."/>
        </authorList>
    </citation>
    <scope>NUCLEOTIDE SEQUENCE [LARGE SCALE GENOMIC DNA]</scope>
    <source>
        <strain evidence="2">ATCC 19061 / DSM 3370 / CCUG 14189 / LMG 1036 / NCIMB 9965 / AN6</strain>
    </source>
</reference>
<gene>
    <name evidence="1" type="ordered locus">XNC1_3249</name>
</gene>
<keyword evidence="2" id="KW-1185">Reference proteome</keyword>
<dbReference type="KEGG" id="xne:XNC1_3249"/>
<organism evidence="1 2">
    <name type="scientific">Xenorhabdus nematophila (strain ATCC 19061 / DSM 3370 / CCUG 14189 / LMG 1036 / NCIMB 9965 / AN6)</name>
    <dbReference type="NCBI Taxonomy" id="406817"/>
    <lineage>
        <taxon>Bacteria</taxon>
        <taxon>Pseudomonadati</taxon>
        <taxon>Pseudomonadota</taxon>
        <taxon>Gammaproteobacteria</taxon>
        <taxon>Enterobacterales</taxon>
        <taxon>Morganellaceae</taxon>
        <taxon>Xenorhabdus</taxon>
    </lineage>
</organism>
<dbReference type="AlphaFoldDB" id="D3VLH5"/>
<dbReference type="EMBL" id="FN667742">
    <property type="protein sequence ID" value="CBJ91301.1"/>
    <property type="molecule type" value="Genomic_DNA"/>
</dbReference>
<protein>
    <submittedName>
        <fullName evidence="1">Uncharacterized protein</fullName>
    </submittedName>
</protein>